<comment type="subcellular location">
    <subcellularLocation>
        <location evidence="1">Cell membrane</location>
        <topology evidence="1">Multi-pass membrane protein</topology>
    </subcellularLocation>
</comment>
<feature type="transmembrane region" description="Helical" evidence="6">
    <location>
        <begin position="329"/>
        <end position="348"/>
    </location>
</feature>
<feature type="domain" description="Major facilitator superfamily (MFS) profile" evidence="7">
    <location>
        <begin position="5"/>
        <end position="382"/>
    </location>
</feature>
<organism evidence="8 9">
    <name type="scientific">Enterococcus florum</name>
    <dbReference type="NCBI Taxonomy" id="2480627"/>
    <lineage>
        <taxon>Bacteria</taxon>
        <taxon>Bacillati</taxon>
        <taxon>Bacillota</taxon>
        <taxon>Bacilli</taxon>
        <taxon>Lactobacillales</taxon>
        <taxon>Enterococcaceae</taxon>
        <taxon>Enterococcus</taxon>
    </lineage>
</organism>
<dbReference type="PANTHER" id="PTHR23523">
    <property type="match status" value="1"/>
</dbReference>
<reference evidence="9" key="1">
    <citation type="submission" date="2019-02" db="EMBL/GenBank/DDBJ databases">
        <title>Draft genome sequence of Enterococcus sp. Gos25-1.</title>
        <authorList>
            <person name="Tanaka N."/>
            <person name="Shiwa Y."/>
            <person name="Fujita N."/>
        </authorList>
    </citation>
    <scope>NUCLEOTIDE SEQUENCE [LARGE SCALE GENOMIC DNA]</scope>
    <source>
        <strain evidence="9">Gos25-1</strain>
    </source>
</reference>
<dbReference type="GO" id="GO:0005886">
    <property type="term" value="C:plasma membrane"/>
    <property type="evidence" value="ECO:0007669"/>
    <property type="project" value="UniProtKB-SubCell"/>
</dbReference>
<accession>A0A4P5PJE0</accession>
<dbReference type="Pfam" id="PF07690">
    <property type="entry name" value="MFS_1"/>
    <property type="match status" value="1"/>
</dbReference>
<keyword evidence="5 6" id="KW-0472">Membrane</keyword>
<comment type="caution">
    <text evidence="8">The sequence shown here is derived from an EMBL/GenBank/DDBJ whole genome shotgun (WGS) entry which is preliminary data.</text>
</comment>
<keyword evidence="4 6" id="KW-1133">Transmembrane helix</keyword>
<dbReference type="SUPFAM" id="SSF103473">
    <property type="entry name" value="MFS general substrate transporter"/>
    <property type="match status" value="1"/>
</dbReference>
<protein>
    <submittedName>
        <fullName evidence="8">MFS transporter</fullName>
    </submittedName>
</protein>
<keyword evidence="2" id="KW-0813">Transport</keyword>
<feature type="transmembrane region" description="Helical" evidence="6">
    <location>
        <begin position="294"/>
        <end position="317"/>
    </location>
</feature>
<evidence type="ECO:0000313" key="9">
    <source>
        <dbReference type="Proteomes" id="UP000290567"/>
    </source>
</evidence>
<evidence type="ECO:0000256" key="2">
    <source>
        <dbReference type="ARBA" id="ARBA00022448"/>
    </source>
</evidence>
<feature type="transmembrane region" description="Helical" evidence="6">
    <location>
        <begin position="237"/>
        <end position="257"/>
    </location>
</feature>
<dbReference type="GO" id="GO:0022857">
    <property type="term" value="F:transmembrane transporter activity"/>
    <property type="evidence" value="ECO:0007669"/>
    <property type="project" value="InterPro"/>
</dbReference>
<evidence type="ECO:0000256" key="3">
    <source>
        <dbReference type="ARBA" id="ARBA00022692"/>
    </source>
</evidence>
<evidence type="ECO:0000259" key="7">
    <source>
        <dbReference type="PROSITE" id="PS50850"/>
    </source>
</evidence>
<feature type="transmembrane region" description="Helical" evidence="6">
    <location>
        <begin position="204"/>
        <end position="225"/>
    </location>
</feature>
<feature type="transmembrane region" description="Helical" evidence="6">
    <location>
        <begin position="269"/>
        <end position="288"/>
    </location>
</feature>
<feature type="transmembrane region" description="Helical" evidence="6">
    <location>
        <begin position="72"/>
        <end position="89"/>
    </location>
</feature>
<dbReference type="EMBL" id="BJCC01000010">
    <property type="protein sequence ID" value="GCF93453.1"/>
    <property type="molecule type" value="Genomic_DNA"/>
</dbReference>
<dbReference type="PROSITE" id="PS50850">
    <property type="entry name" value="MFS"/>
    <property type="match status" value="1"/>
</dbReference>
<dbReference type="AlphaFoldDB" id="A0A4P5PJE0"/>
<dbReference type="RefSeq" id="WP_146621909.1">
    <property type="nucleotide sequence ID" value="NZ_BJCC01000010.1"/>
</dbReference>
<dbReference type="InterPro" id="IPR011701">
    <property type="entry name" value="MFS"/>
</dbReference>
<evidence type="ECO:0000256" key="6">
    <source>
        <dbReference type="SAM" id="Phobius"/>
    </source>
</evidence>
<keyword evidence="3 6" id="KW-0812">Transmembrane</keyword>
<evidence type="ECO:0000256" key="4">
    <source>
        <dbReference type="ARBA" id="ARBA00022989"/>
    </source>
</evidence>
<feature type="transmembrane region" description="Helical" evidence="6">
    <location>
        <begin position="126"/>
        <end position="146"/>
    </location>
</feature>
<sequence length="388" mass="42150">MKFKQIVLIFLVAFNLRLGISSMPPVLTMIQQSFQLTNLQSSLLTSIPVICMGVLAFFVSKIQQSVGREKGIFLFLLLLGGSLLSRGFLVNYSGLLLSALFIGFAIAVIGPLLSGYIKQSFPNQSGLLIGIYSLSMGLGSVSASSVMLPLTRLLDNKWYYALGSWGILAIISAVIWYSMQKDKKKSSVKENPILLKDVIKERSVWKMIVFFGIQSGMFYGLVTWINSALIERGLSVTFSVGLLTLFTAVQMISSFIIPAMMDRIGRIDYWIMSCCILMLAASGLFLFTTTRISAGIAILCSAVAAGGFFPIAMLLPIQNSRTAAEASTYTSFVQAFGYIAGGAAPILIGGLIDLSHNHKSLYITMIVGAAVLFLIGMSEGRRKDEQPS</sequence>
<feature type="transmembrane region" description="Helical" evidence="6">
    <location>
        <begin position="158"/>
        <end position="179"/>
    </location>
</feature>
<dbReference type="OrthoDB" id="9797740at2"/>
<evidence type="ECO:0000313" key="8">
    <source>
        <dbReference type="EMBL" id="GCF93453.1"/>
    </source>
</evidence>
<feature type="transmembrane region" description="Helical" evidence="6">
    <location>
        <begin position="360"/>
        <end position="378"/>
    </location>
</feature>
<name>A0A4P5PJE0_9ENTE</name>
<evidence type="ECO:0000256" key="1">
    <source>
        <dbReference type="ARBA" id="ARBA00004651"/>
    </source>
</evidence>
<dbReference type="Proteomes" id="UP000290567">
    <property type="component" value="Unassembled WGS sequence"/>
</dbReference>
<feature type="transmembrane region" description="Helical" evidence="6">
    <location>
        <begin position="43"/>
        <end position="60"/>
    </location>
</feature>
<dbReference type="PANTHER" id="PTHR23523:SF2">
    <property type="entry name" value="2-NITROIMIDAZOLE TRANSPORTER"/>
    <property type="match status" value="1"/>
</dbReference>
<dbReference type="Gene3D" id="1.20.1250.20">
    <property type="entry name" value="MFS general substrate transporter like domains"/>
    <property type="match status" value="2"/>
</dbReference>
<dbReference type="InterPro" id="IPR052524">
    <property type="entry name" value="MFS_Cyanate_Porter"/>
</dbReference>
<feature type="transmembrane region" description="Helical" evidence="6">
    <location>
        <begin position="95"/>
        <end position="114"/>
    </location>
</feature>
<evidence type="ECO:0000256" key="5">
    <source>
        <dbReference type="ARBA" id="ARBA00023136"/>
    </source>
</evidence>
<dbReference type="InterPro" id="IPR020846">
    <property type="entry name" value="MFS_dom"/>
</dbReference>
<keyword evidence="9" id="KW-1185">Reference proteome</keyword>
<dbReference type="InterPro" id="IPR036259">
    <property type="entry name" value="MFS_trans_sf"/>
</dbReference>
<gene>
    <name evidence="8" type="ORF">NRIC_13440</name>
</gene>
<proteinExistence type="predicted"/>